<dbReference type="Proteomes" id="UP000789739">
    <property type="component" value="Unassembled WGS sequence"/>
</dbReference>
<sequence length="278" mass="31610">MPAYSTFLVIHITIAIVAIPLLCYSLYKLYRSRPFNTKWTLSHIYLTSLLILLFCLPTSLVYGTDLFEFWLDNESTTVVDIDEIIPAHSTLCVIQAQALSCLLSPYILLPVLLSFYTFNAIRKNKASLESQSFKYAAIVIWGVGGVILIGNIIVWRSQMTQEESSHNFTQVNGSLLFNGIQTRGWVCRVQYVNYKFTYLIDGVFSLALFTGLILSIMSFSMIFSIWRRQIRRHAIGFSTYDGMPLCVPYDEENEELGGKDGLEDGSITVSELKFTYFV</sequence>
<keyword evidence="1" id="KW-1133">Transmembrane helix</keyword>
<accession>A0A9N9BY07</accession>
<dbReference type="Gene3D" id="1.20.1070.10">
    <property type="entry name" value="Rhodopsin 7-helix transmembrane proteins"/>
    <property type="match status" value="1"/>
</dbReference>
<name>A0A9N9BY07_9GLOM</name>
<dbReference type="EMBL" id="CAJVPI010000901">
    <property type="protein sequence ID" value="CAG8581083.1"/>
    <property type="molecule type" value="Genomic_DNA"/>
</dbReference>
<keyword evidence="1" id="KW-0812">Transmembrane</keyword>
<proteinExistence type="predicted"/>
<evidence type="ECO:0000256" key="1">
    <source>
        <dbReference type="SAM" id="Phobius"/>
    </source>
</evidence>
<feature type="transmembrane region" description="Helical" evidence="1">
    <location>
        <begin position="39"/>
        <end position="62"/>
    </location>
</feature>
<comment type="caution">
    <text evidence="2">The sequence shown here is derived from an EMBL/GenBank/DDBJ whole genome shotgun (WGS) entry which is preliminary data.</text>
</comment>
<feature type="transmembrane region" description="Helical" evidence="1">
    <location>
        <begin position="203"/>
        <end position="226"/>
    </location>
</feature>
<reference evidence="2" key="1">
    <citation type="submission" date="2021-06" db="EMBL/GenBank/DDBJ databases">
        <authorList>
            <person name="Kallberg Y."/>
            <person name="Tangrot J."/>
            <person name="Rosling A."/>
        </authorList>
    </citation>
    <scope>NUCLEOTIDE SEQUENCE</scope>
    <source>
        <strain evidence="2">BR232B</strain>
    </source>
</reference>
<keyword evidence="3" id="KW-1185">Reference proteome</keyword>
<dbReference type="AlphaFoldDB" id="A0A9N9BY07"/>
<organism evidence="2 3">
    <name type="scientific">Paraglomus brasilianum</name>
    <dbReference type="NCBI Taxonomy" id="144538"/>
    <lineage>
        <taxon>Eukaryota</taxon>
        <taxon>Fungi</taxon>
        <taxon>Fungi incertae sedis</taxon>
        <taxon>Mucoromycota</taxon>
        <taxon>Glomeromycotina</taxon>
        <taxon>Glomeromycetes</taxon>
        <taxon>Paraglomerales</taxon>
        <taxon>Paraglomeraceae</taxon>
        <taxon>Paraglomus</taxon>
    </lineage>
</organism>
<feature type="transmembrane region" description="Helical" evidence="1">
    <location>
        <begin position="133"/>
        <end position="155"/>
    </location>
</feature>
<keyword evidence="1" id="KW-0472">Membrane</keyword>
<gene>
    <name evidence="2" type="ORF">PBRASI_LOCUS6622</name>
</gene>
<evidence type="ECO:0000313" key="3">
    <source>
        <dbReference type="Proteomes" id="UP000789739"/>
    </source>
</evidence>
<dbReference type="OrthoDB" id="10458806at2759"/>
<feature type="transmembrane region" description="Helical" evidence="1">
    <location>
        <begin position="103"/>
        <end position="121"/>
    </location>
</feature>
<feature type="transmembrane region" description="Helical" evidence="1">
    <location>
        <begin position="6"/>
        <end position="27"/>
    </location>
</feature>
<protein>
    <submittedName>
        <fullName evidence="2">1875_t:CDS:1</fullName>
    </submittedName>
</protein>
<evidence type="ECO:0000313" key="2">
    <source>
        <dbReference type="EMBL" id="CAG8581083.1"/>
    </source>
</evidence>